<name>A0A1I4S3Q4_9BACT</name>
<feature type="chain" id="PRO_5011561311" evidence="1">
    <location>
        <begin position="22"/>
        <end position="160"/>
    </location>
</feature>
<dbReference type="EMBL" id="FOUU01000002">
    <property type="protein sequence ID" value="SFM58910.1"/>
    <property type="molecule type" value="Genomic_DNA"/>
</dbReference>
<feature type="domain" description="Cytochrome P460" evidence="2">
    <location>
        <begin position="59"/>
        <end position="155"/>
    </location>
</feature>
<dbReference type="AlphaFoldDB" id="A0A1I4S3Q4"/>
<evidence type="ECO:0000313" key="3">
    <source>
        <dbReference type="EMBL" id="SFM58910.1"/>
    </source>
</evidence>
<dbReference type="OrthoDB" id="274365at2"/>
<feature type="signal peptide" evidence="1">
    <location>
        <begin position="1"/>
        <end position="21"/>
    </location>
</feature>
<reference evidence="3 4" key="1">
    <citation type="submission" date="2016-10" db="EMBL/GenBank/DDBJ databases">
        <authorList>
            <person name="de Groot N.N."/>
        </authorList>
    </citation>
    <scope>NUCLEOTIDE SEQUENCE [LARGE SCALE GENOMIC DNA]</scope>
    <source>
        <strain evidence="3 4">DSM 9990</strain>
    </source>
</reference>
<dbReference type="Gene3D" id="3.50.70.20">
    <property type="entry name" value="Cytochrome P460"/>
    <property type="match status" value="1"/>
</dbReference>
<dbReference type="InterPro" id="IPR032033">
    <property type="entry name" value="Cytochrome_P460"/>
</dbReference>
<evidence type="ECO:0000256" key="1">
    <source>
        <dbReference type="SAM" id="SignalP"/>
    </source>
</evidence>
<dbReference type="Proteomes" id="UP000199611">
    <property type="component" value="Unassembled WGS sequence"/>
</dbReference>
<dbReference type="RefSeq" id="WP_093393562.1">
    <property type="nucleotide sequence ID" value="NZ_FOUU01000002.1"/>
</dbReference>
<dbReference type="STRING" id="39841.SAMN05660836_00724"/>
<evidence type="ECO:0000259" key="2">
    <source>
        <dbReference type="Pfam" id="PF16694"/>
    </source>
</evidence>
<sequence length="160" mass="18176">MPFVSFAFFIFLSGCMMHGMAGDGMPEPKGPEFWKYIVEENPYRTWNFFPGKEGLYRGTSPHGAFLKVYVNDLAYRAALEGKPMPYGAIIVKENYAEDKKTLMAVTPMYRVKGFNPDGGDWFWAKYGPNGEIMAAGRMEGCIKCHGVHRNADWRFLHVAK</sequence>
<dbReference type="InterPro" id="IPR038142">
    <property type="entry name" value="Cytochrome_P460_sp"/>
</dbReference>
<protein>
    <submittedName>
        <fullName evidence="3">Cytochrome P460</fullName>
    </submittedName>
</protein>
<keyword evidence="4" id="KW-1185">Reference proteome</keyword>
<organism evidence="3 4">
    <name type="scientific">Thermodesulforhabdus norvegica</name>
    <dbReference type="NCBI Taxonomy" id="39841"/>
    <lineage>
        <taxon>Bacteria</taxon>
        <taxon>Pseudomonadati</taxon>
        <taxon>Thermodesulfobacteriota</taxon>
        <taxon>Syntrophobacteria</taxon>
        <taxon>Syntrophobacterales</taxon>
        <taxon>Thermodesulforhabdaceae</taxon>
        <taxon>Thermodesulforhabdus</taxon>
    </lineage>
</organism>
<dbReference type="CDD" id="cd20716">
    <property type="entry name" value="cyt_P460_fam"/>
    <property type="match status" value="1"/>
</dbReference>
<accession>A0A1I4S3Q4</accession>
<gene>
    <name evidence="3" type="ORF">SAMN05660836_00724</name>
</gene>
<keyword evidence="1" id="KW-0732">Signal</keyword>
<proteinExistence type="predicted"/>
<evidence type="ECO:0000313" key="4">
    <source>
        <dbReference type="Proteomes" id="UP000199611"/>
    </source>
</evidence>
<dbReference type="Pfam" id="PF16694">
    <property type="entry name" value="Cytochrome_P460"/>
    <property type="match status" value="1"/>
</dbReference>